<organism evidence="4 5">
    <name type="scientific">Polyporus arcularius HHB13444</name>
    <dbReference type="NCBI Taxonomy" id="1314778"/>
    <lineage>
        <taxon>Eukaryota</taxon>
        <taxon>Fungi</taxon>
        <taxon>Dikarya</taxon>
        <taxon>Basidiomycota</taxon>
        <taxon>Agaricomycotina</taxon>
        <taxon>Agaricomycetes</taxon>
        <taxon>Polyporales</taxon>
        <taxon>Polyporaceae</taxon>
        <taxon>Polyporus</taxon>
    </lineage>
</organism>
<dbReference type="InParanoid" id="A0A5C3PP21"/>
<evidence type="ECO:0000313" key="5">
    <source>
        <dbReference type="Proteomes" id="UP000308197"/>
    </source>
</evidence>
<feature type="domain" description="DUF6533" evidence="3">
    <location>
        <begin position="49"/>
        <end position="88"/>
    </location>
</feature>
<feature type="region of interest" description="Disordered" evidence="1">
    <location>
        <begin position="266"/>
        <end position="292"/>
    </location>
</feature>
<accession>A0A5C3PP21</accession>
<evidence type="ECO:0000259" key="3">
    <source>
        <dbReference type="Pfam" id="PF20151"/>
    </source>
</evidence>
<feature type="transmembrane region" description="Helical" evidence="2">
    <location>
        <begin position="205"/>
        <end position="223"/>
    </location>
</feature>
<dbReference type="Proteomes" id="UP000308197">
    <property type="component" value="Unassembled WGS sequence"/>
</dbReference>
<evidence type="ECO:0000256" key="2">
    <source>
        <dbReference type="SAM" id="Phobius"/>
    </source>
</evidence>
<name>A0A5C3PP21_9APHY</name>
<feature type="transmembrane region" description="Helical" evidence="2">
    <location>
        <begin position="122"/>
        <end position="143"/>
    </location>
</feature>
<keyword evidence="2" id="KW-0812">Transmembrane</keyword>
<dbReference type="STRING" id="1314778.A0A5C3PP21"/>
<proteinExistence type="predicted"/>
<feature type="transmembrane region" description="Helical" evidence="2">
    <location>
        <begin position="177"/>
        <end position="199"/>
    </location>
</feature>
<evidence type="ECO:0000256" key="1">
    <source>
        <dbReference type="SAM" id="MobiDB-lite"/>
    </source>
</evidence>
<dbReference type="InterPro" id="IPR045340">
    <property type="entry name" value="DUF6533"/>
</dbReference>
<feature type="transmembrane region" description="Helical" evidence="2">
    <location>
        <begin position="85"/>
        <end position="102"/>
    </location>
</feature>
<keyword evidence="2" id="KW-1133">Transmembrane helix</keyword>
<gene>
    <name evidence="4" type="ORF">K466DRAFT_660057</name>
</gene>
<dbReference type="EMBL" id="ML211020">
    <property type="protein sequence ID" value="TFK91445.1"/>
    <property type="molecule type" value="Genomic_DNA"/>
</dbReference>
<evidence type="ECO:0000313" key="4">
    <source>
        <dbReference type="EMBL" id="TFK91445.1"/>
    </source>
</evidence>
<dbReference type="AlphaFoldDB" id="A0A5C3PP21"/>
<keyword evidence="5" id="KW-1185">Reference proteome</keyword>
<keyword evidence="2" id="KW-0472">Membrane</keyword>
<sequence>MSDDADTGAVGTVALFESFYAGNHCQVAASGTCNPSGNSSFVGLTRSFAIAVFIYDAFVTFEREVTCVWTAKRTGASLLFFANKWLLMMYYVVLLFQHATFLSDQVGSSLHAIVHAHPGDCAVIIISRVPVIIADMLLIYITWAKLSSRGALRDVRQPQAGSKRLSLSDILFRDGTIYFVVLFTLNCLHLILSATAILTNGSGSYVTYFTAPLTAILVSRFLIDLQEANHAVVRVDEDDPLHSSRDPYDAPSFISSLGAFINPEFAEGPHDALRSNGEEEGRSQAAASSSSA</sequence>
<reference evidence="4 5" key="1">
    <citation type="journal article" date="2019" name="Nat. Ecol. Evol.">
        <title>Megaphylogeny resolves global patterns of mushroom evolution.</title>
        <authorList>
            <person name="Varga T."/>
            <person name="Krizsan K."/>
            <person name="Foldi C."/>
            <person name="Dima B."/>
            <person name="Sanchez-Garcia M."/>
            <person name="Sanchez-Ramirez S."/>
            <person name="Szollosi G.J."/>
            <person name="Szarkandi J.G."/>
            <person name="Papp V."/>
            <person name="Albert L."/>
            <person name="Andreopoulos W."/>
            <person name="Angelini C."/>
            <person name="Antonin V."/>
            <person name="Barry K.W."/>
            <person name="Bougher N.L."/>
            <person name="Buchanan P."/>
            <person name="Buyck B."/>
            <person name="Bense V."/>
            <person name="Catcheside P."/>
            <person name="Chovatia M."/>
            <person name="Cooper J."/>
            <person name="Damon W."/>
            <person name="Desjardin D."/>
            <person name="Finy P."/>
            <person name="Geml J."/>
            <person name="Haridas S."/>
            <person name="Hughes K."/>
            <person name="Justo A."/>
            <person name="Karasinski D."/>
            <person name="Kautmanova I."/>
            <person name="Kiss B."/>
            <person name="Kocsube S."/>
            <person name="Kotiranta H."/>
            <person name="LaButti K.M."/>
            <person name="Lechner B.E."/>
            <person name="Liimatainen K."/>
            <person name="Lipzen A."/>
            <person name="Lukacs Z."/>
            <person name="Mihaltcheva S."/>
            <person name="Morgado L.N."/>
            <person name="Niskanen T."/>
            <person name="Noordeloos M.E."/>
            <person name="Ohm R.A."/>
            <person name="Ortiz-Santana B."/>
            <person name="Ovrebo C."/>
            <person name="Racz N."/>
            <person name="Riley R."/>
            <person name="Savchenko A."/>
            <person name="Shiryaev A."/>
            <person name="Soop K."/>
            <person name="Spirin V."/>
            <person name="Szebenyi C."/>
            <person name="Tomsovsky M."/>
            <person name="Tulloss R.E."/>
            <person name="Uehling J."/>
            <person name="Grigoriev I.V."/>
            <person name="Vagvolgyi C."/>
            <person name="Papp T."/>
            <person name="Martin F.M."/>
            <person name="Miettinen O."/>
            <person name="Hibbett D.S."/>
            <person name="Nagy L.G."/>
        </authorList>
    </citation>
    <scope>NUCLEOTIDE SEQUENCE [LARGE SCALE GENOMIC DNA]</scope>
    <source>
        <strain evidence="4 5">HHB13444</strain>
    </source>
</reference>
<protein>
    <recommendedName>
        <fullName evidence="3">DUF6533 domain-containing protein</fullName>
    </recommendedName>
</protein>
<dbReference type="Pfam" id="PF20151">
    <property type="entry name" value="DUF6533"/>
    <property type="match status" value="1"/>
</dbReference>
<feature type="compositionally biased region" description="Basic and acidic residues" evidence="1">
    <location>
        <begin position="267"/>
        <end position="282"/>
    </location>
</feature>